<name>A0ABQ9ENI5_TEGGR</name>
<gene>
    <name evidence="1" type="ORF">KUTeg_016486</name>
</gene>
<accession>A0ABQ9ENI5</accession>
<dbReference type="Proteomes" id="UP001217089">
    <property type="component" value="Unassembled WGS sequence"/>
</dbReference>
<reference evidence="1 2" key="1">
    <citation type="submission" date="2022-12" db="EMBL/GenBank/DDBJ databases">
        <title>Chromosome-level genome of Tegillarca granosa.</title>
        <authorList>
            <person name="Kim J."/>
        </authorList>
    </citation>
    <scope>NUCLEOTIDE SEQUENCE [LARGE SCALE GENOMIC DNA]</scope>
    <source>
        <strain evidence="1">Teg-2019</strain>
        <tissue evidence="1">Adductor muscle</tissue>
    </source>
</reference>
<dbReference type="InterPro" id="IPR052842">
    <property type="entry name" value="ER_Co-chaperone"/>
</dbReference>
<dbReference type="Gene3D" id="3.40.30.10">
    <property type="entry name" value="Glutaredoxin"/>
    <property type="match status" value="1"/>
</dbReference>
<evidence type="ECO:0000313" key="1">
    <source>
        <dbReference type="EMBL" id="KAJ8305941.1"/>
    </source>
</evidence>
<proteinExistence type="predicted"/>
<keyword evidence="2" id="KW-1185">Reference proteome</keyword>
<protein>
    <submittedName>
        <fullName evidence="1">Uncharacterized protein</fullName>
    </submittedName>
</protein>
<sequence length="354" mass="40806">MLPGSTLLTTLSKMNGVGATNCLRFYQLLITVFVCSVIGNEIDKSKQNFPAFTANERYLDIFPITKNNFTSSVLKSKDPWVLIFHQGSMIRGWKAMSVSARGIVWMGMIDVTEEVDLIKDLQYNVEKDPPARVYPYGNKKMKQEKWEAVKTPNEARQIAMESLPDRVTKLKGKEIQSFLMDSFTSHPSRFPTIMFTDELQSPMLLKGLANRFQKYFNFGCIIQPTFKDYEYLGIEEFVETPLIMVLIPRKPGITLSDKLEFSALQYNEKTMGKMDYPNVMQFLFAVNNQYRYWLPGDNQSNSKEEAEMSDIVEKEQLRFNILSEGKQVQGHKQESIEDLTMKAETINHVTRDEL</sequence>
<evidence type="ECO:0000313" key="2">
    <source>
        <dbReference type="Proteomes" id="UP001217089"/>
    </source>
</evidence>
<dbReference type="PANTHER" id="PTHR45184:SF1">
    <property type="entry name" value="DNAJ PROTEIN ERDJ3A"/>
    <property type="match status" value="1"/>
</dbReference>
<dbReference type="PANTHER" id="PTHR45184">
    <property type="entry name" value="DNAJ PROTEIN ERDJ3A"/>
    <property type="match status" value="1"/>
</dbReference>
<organism evidence="1 2">
    <name type="scientific">Tegillarca granosa</name>
    <name type="common">Malaysian cockle</name>
    <name type="synonym">Anadara granosa</name>
    <dbReference type="NCBI Taxonomy" id="220873"/>
    <lineage>
        <taxon>Eukaryota</taxon>
        <taxon>Metazoa</taxon>
        <taxon>Spiralia</taxon>
        <taxon>Lophotrochozoa</taxon>
        <taxon>Mollusca</taxon>
        <taxon>Bivalvia</taxon>
        <taxon>Autobranchia</taxon>
        <taxon>Pteriomorphia</taxon>
        <taxon>Arcoida</taxon>
        <taxon>Arcoidea</taxon>
        <taxon>Arcidae</taxon>
        <taxon>Tegillarca</taxon>
    </lineage>
</organism>
<dbReference type="EMBL" id="JARBDR010000813">
    <property type="protein sequence ID" value="KAJ8305941.1"/>
    <property type="molecule type" value="Genomic_DNA"/>
</dbReference>
<comment type="caution">
    <text evidence="1">The sequence shown here is derived from an EMBL/GenBank/DDBJ whole genome shotgun (WGS) entry which is preliminary data.</text>
</comment>